<keyword evidence="2" id="KW-0479">Metal-binding</keyword>
<evidence type="ECO:0000256" key="5">
    <source>
        <dbReference type="ARBA" id="ARBA00023242"/>
    </source>
</evidence>
<keyword evidence="3" id="KW-0863">Zinc-finger</keyword>
<dbReference type="AlphaFoldDB" id="A0A2I1F2Z6"/>
<evidence type="ECO:0000313" key="6">
    <source>
        <dbReference type="EMBL" id="CAB5389873.1"/>
    </source>
</evidence>
<dbReference type="EMBL" id="CAGKOT010000066">
    <property type="protein sequence ID" value="CAB5389873.1"/>
    <property type="molecule type" value="Genomic_DNA"/>
</dbReference>
<reference evidence="7 8" key="2">
    <citation type="submission" date="2017-09" db="EMBL/GenBank/DDBJ databases">
        <title>Extensive intraspecific genome diversity in a model arbuscular mycorrhizal fungus.</title>
        <authorList>
            <person name="Chen E.C."/>
            <person name="Morin E."/>
            <person name="Beaudet D."/>
            <person name="Noel J."/>
            <person name="Ndikumana S."/>
            <person name="Charron P."/>
            <person name="St-Onge C."/>
            <person name="Giorgi J."/>
            <person name="Grigoriev I.V."/>
            <person name="Roux C."/>
            <person name="Martin F.M."/>
            <person name="Corradi N."/>
        </authorList>
    </citation>
    <scope>NUCLEOTIDE SEQUENCE [LARGE SCALE GENOMIC DNA]</scope>
    <source>
        <strain evidence="7 8">A5</strain>
    </source>
</reference>
<evidence type="ECO:0000256" key="3">
    <source>
        <dbReference type="ARBA" id="ARBA00022771"/>
    </source>
</evidence>
<proteinExistence type="predicted"/>
<organism evidence="6 9">
    <name type="scientific">Rhizophagus irregularis</name>
    <dbReference type="NCBI Taxonomy" id="588596"/>
    <lineage>
        <taxon>Eukaryota</taxon>
        <taxon>Fungi</taxon>
        <taxon>Fungi incertae sedis</taxon>
        <taxon>Mucoromycota</taxon>
        <taxon>Glomeromycotina</taxon>
        <taxon>Glomeromycetes</taxon>
        <taxon>Glomerales</taxon>
        <taxon>Glomeraceae</taxon>
        <taxon>Rhizophagus</taxon>
    </lineage>
</organism>
<accession>A0A2I1F2Z6</accession>
<dbReference type="EMBL" id="LLXJ01000937">
    <property type="protein sequence ID" value="PKC04924.1"/>
    <property type="molecule type" value="Genomic_DNA"/>
</dbReference>
<dbReference type="OrthoDB" id="2414695at2759"/>
<evidence type="ECO:0000313" key="9">
    <source>
        <dbReference type="Proteomes" id="UP000684084"/>
    </source>
</evidence>
<reference evidence="6" key="3">
    <citation type="submission" date="2020-05" db="EMBL/GenBank/DDBJ databases">
        <authorList>
            <person name="Rincon C."/>
            <person name="Sanders R I."/>
            <person name="Robbins C."/>
            <person name="Chaturvedi A."/>
        </authorList>
    </citation>
    <scope>NUCLEOTIDE SEQUENCE</scope>
    <source>
        <strain evidence="6">CHB12</strain>
    </source>
</reference>
<dbReference type="PANTHER" id="PTHR46481:SF10">
    <property type="entry name" value="ZINC FINGER BED DOMAIN-CONTAINING PROTEIN 39"/>
    <property type="match status" value="1"/>
</dbReference>
<dbReference type="PANTHER" id="PTHR46481">
    <property type="entry name" value="ZINC FINGER BED DOMAIN-CONTAINING PROTEIN 4"/>
    <property type="match status" value="1"/>
</dbReference>
<sequence>MRDFVVQIWPLTKDQLNFLYKKVLKFIVEDSQPFYILESKSFKELLLLLHLFFELLTDKVLENLLNNMFKAGQTQLKDIFEKVEKISLTTDFWTSRGQQKYIGVTAYWISNDFNLNILFIILIHLKL</sequence>
<keyword evidence="5" id="KW-0539">Nucleus</keyword>
<gene>
    <name evidence="6" type="ORF">CHRIB12_LOCUS21264</name>
    <name evidence="7" type="ORF">RhiirA5_421574</name>
</gene>
<evidence type="ECO:0000313" key="8">
    <source>
        <dbReference type="Proteomes" id="UP000232722"/>
    </source>
</evidence>
<protein>
    <submittedName>
        <fullName evidence="6">Uncharacterized protein</fullName>
    </submittedName>
</protein>
<dbReference type="InterPro" id="IPR052035">
    <property type="entry name" value="ZnF_BED_domain_contain"/>
</dbReference>
<comment type="caution">
    <text evidence="6">The sequence shown here is derived from an EMBL/GenBank/DDBJ whole genome shotgun (WGS) entry which is preliminary data.</text>
</comment>
<reference evidence="7 8" key="1">
    <citation type="submission" date="2016-04" db="EMBL/GenBank/DDBJ databases">
        <title>Genome analyses suggest a sexual origin of heterokaryosis in a supposedly ancient asexual fungus.</title>
        <authorList>
            <person name="Ropars J."/>
            <person name="Sedzielewska K."/>
            <person name="Noel J."/>
            <person name="Charron P."/>
            <person name="Farinelli L."/>
            <person name="Marton T."/>
            <person name="Kruger M."/>
            <person name="Pelin A."/>
            <person name="Brachmann A."/>
            <person name="Corradi N."/>
        </authorList>
    </citation>
    <scope>NUCLEOTIDE SEQUENCE [LARGE SCALE GENOMIC DNA]</scope>
    <source>
        <strain evidence="7 8">A5</strain>
    </source>
</reference>
<evidence type="ECO:0000313" key="7">
    <source>
        <dbReference type="EMBL" id="PKC04924.1"/>
    </source>
</evidence>
<dbReference type="GO" id="GO:0005634">
    <property type="term" value="C:nucleus"/>
    <property type="evidence" value="ECO:0007669"/>
    <property type="project" value="UniProtKB-SubCell"/>
</dbReference>
<evidence type="ECO:0000256" key="4">
    <source>
        <dbReference type="ARBA" id="ARBA00022833"/>
    </source>
</evidence>
<dbReference type="SUPFAM" id="SSF140996">
    <property type="entry name" value="Hermes dimerisation domain"/>
    <property type="match status" value="1"/>
</dbReference>
<comment type="subcellular location">
    <subcellularLocation>
        <location evidence="1">Nucleus</location>
    </subcellularLocation>
</comment>
<evidence type="ECO:0000256" key="1">
    <source>
        <dbReference type="ARBA" id="ARBA00004123"/>
    </source>
</evidence>
<dbReference type="GO" id="GO:0008270">
    <property type="term" value="F:zinc ion binding"/>
    <property type="evidence" value="ECO:0007669"/>
    <property type="project" value="UniProtKB-KW"/>
</dbReference>
<dbReference type="Proteomes" id="UP000232722">
    <property type="component" value="Unassembled WGS sequence"/>
</dbReference>
<evidence type="ECO:0000256" key="2">
    <source>
        <dbReference type="ARBA" id="ARBA00022723"/>
    </source>
</evidence>
<dbReference type="Proteomes" id="UP000684084">
    <property type="component" value="Unassembled WGS sequence"/>
</dbReference>
<keyword evidence="4" id="KW-0862">Zinc</keyword>
<name>A0A2I1F2Z6_9GLOM</name>